<proteinExistence type="predicted"/>
<sequence length="107" mass="12654">MVVYTMFLIFLFLLIVLITIGNIAYLKRVIHMLMRNIKKVIYKVINIFNMIKNQSFKGDQASRKMNRIFLLEWIAKILPVCSFEKNSNKFIYVGYLLLFIGSLLAFH</sequence>
<dbReference type="Proteomes" id="UP000646308">
    <property type="component" value="Unassembled WGS sequence"/>
</dbReference>
<dbReference type="KEGG" id="sagq:EP23_08720"/>
<reference evidence="3 4" key="1">
    <citation type="submission" date="2017-04" db="EMBL/GenBank/DDBJ databases">
        <title>Staphylococcus agnetis, a potential pathogen in the broiler production.</title>
        <authorList>
            <person name="Poulsen L."/>
        </authorList>
    </citation>
    <scope>NUCLEOTIDE SEQUENCE [LARGE SCALE GENOMIC DNA]</scope>
    <source>
        <strain evidence="3 4">723_310714_2_2_spleen</strain>
    </source>
</reference>
<dbReference type="AlphaFoldDB" id="A0A2T4MH08"/>
<keyword evidence="1" id="KW-0812">Transmembrane</keyword>
<protein>
    <submittedName>
        <fullName evidence="2">Uncharacterized protein</fullName>
    </submittedName>
</protein>
<keyword evidence="4" id="KW-1185">Reference proteome</keyword>
<keyword evidence="1" id="KW-1133">Transmembrane helix</keyword>
<dbReference type="RefSeq" id="WP_060551920.1">
    <property type="nucleotide sequence ID" value="NZ_CP009623.1"/>
</dbReference>
<organism evidence="2 5">
    <name type="scientific">Staphylococcus agnetis</name>
    <dbReference type="NCBI Taxonomy" id="985762"/>
    <lineage>
        <taxon>Bacteria</taxon>
        <taxon>Bacillati</taxon>
        <taxon>Bacillota</taxon>
        <taxon>Bacilli</taxon>
        <taxon>Bacillales</taxon>
        <taxon>Staphylococcaceae</taxon>
        <taxon>Staphylococcus</taxon>
    </lineage>
</organism>
<accession>A0A2T4MH08</accession>
<keyword evidence="1" id="KW-0472">Membrane</keyword>
<feature type="transmembrane region" description="Helical" evidence="1">
    <location>
        <begin position="90"/>
        <end position="106"/>
    </location>
</feature>
<feature type="transmembrane region" description="Helical" evidence="1">
    <location>
        <begin position="6"/>
        <end position="26"/>
    </location>
</feature>
<reference evidence="2" key="2">
    <citation type="submission" date="2019-11" db="EMBL/GenBank/DDBJ databases">
        <title>Whole genome comparisons of Staphylococcus agnetis isolates from cattle and chickens.</title>
        <authorList>
            <person name="Rhoads D."/>
            <person name="Shwani A."/>
            <person name="Adkins P."/>
            <person name="Calcutt M."/>
            <person name="Middleton J."/>
        </authorList>
    </citation>
    <scope>NUCLEOTIDE SEQUENCE</scope>
    <source>
        <strain evidence="2">1387</strain>
    </source>
</reference>
<evidence type="ECO:0000313" key="2">
    <source>
        <dbReference type="EMBL" id="NJI01827.1"/>
    </source>
</evidence>
<gene>
    <name evidence="3" type="ORF">B9M88_10310</name>
    <name evidence="2" type="ORF">GLV84_03005</name>
</gene>
<dbReference type="EMBL" id="WMFL01000047">
    <property type="protein sequence ID" value="NJI01827.1"/>
    <property type="molecule type" value="Genomic_DNA"/>
</dbReference>
<dbReference type="Proteomes" id="UP000195208">
    <property type="component" value="Unassembled WGS sequence"/>
</dbReference>
<evidence type="ECO:0000313" key="3">
    <source>
        <dbReference type="EMBL" id="OTW30420.1"/>
    </source>
</evidence>
<evidence type="ECO:0000313" key="4">
    <source>
        <dbReference type="Proteomes" id="UP000195208"/>
    </source>
</evidence>
<dbReference type="EMBL" id="NEFX01000019">
    <property type="protein sequence ID" value="OTW30420.1"/>
    <property type="molecule type" value="Genomic_DNA"/>
</dbReference>
<evidence type="ECO:0000313" key="5">
    <source>
        <dbReference type="Proteomes" id="UP000646308"/>
    </source>
</evidence>
<comment type="caution">
    <text evidence="2">The sequence shown here is derived from an EMBL/GenBank/DDBJ whole genome shotgun (WGS) entry which is preliminary data.</text>
</comment>
<evidence type="ECO:0000256" key="1">
    <source>
        <dbReference type="SAM" id="Phobius"/>
    </source>
</evidence>
<dbReference type="GeneID" id="57692674"/>
<name>A0A2T4MH08_9STAP</name>